<dbReference type="EMBL" id="JH818458">
    <property type="protein sequence ID" value="EKC18971.1"/>
    <property type="molecule type" value="Genomic_DNA"/>
</dbReference>
<reference evidence="1" key="1">
    <citation type="journal article" date="2012" name="Nature">
        <title>The oyster genome reveals stress adaptation and complexity of shell formation.</title>
        <authorList>
            <person name="Zhang G."/>
            <person name="Fang X."/>
            <person name="Guo X."/>
            <person name="Li L."/>
            <person name="Luo R."/>
            <person name="Xu F."/>
            <person name="Yang P."/>
            <person name="Zhang L."/>
            <person name="Wang X."/>
            <person name="Qi H."/>
            <person name="Xiong Z."/>
            <person name="Que H."/>
            <person name="Xie Y."/>
            <person name="Holland P.W."/>
            <person name="Paps J."/>
            <person name="Zhu Y."/>
            <person name="Wu F."/>
            <person name="Chen Y."/>
            <person name="Wang J."/>
            <person name="Peng C."/>
            <person name="Meng J."/>
            <person name="Yang L."/>
            <person name="Liu J."/>
            <person name="Wen B."/>
            <person name="Zhang N."/>
            <person name="Huang Z."/>
            <person name="Zhu Q."/>
            <person name="Feng Y."/>
            <person name="Mount A."/>
            <person name="Hedgecock D."/>
            <person name="Xu Z."/>
            <person name="Liu Y."/>
            <person name="Domazet-Loso T."/>
            <person name="Du Y."/>
            <person name="Sun X."/>
            <person name="Zhang S."/>
            <person name="Liu B."/>
            <person name="Cheng P."/>
            <person name="Jiang X."/>
            <person name="Li J."/>
            <person name="Fan D."/>
            <person name="Wang W."/>
            <person name="Fu W."/>
            <person name="Wang T."/>
            <person name="Wang B."/>
            <person name="Zhang J."/>
            <person name="Peng Z."/>
            <person name="Li Y."/>
            <person name="Li N."/>
            <person name="Wang J."/>
            <person name="Chen M."/>
            <person name="He Y."/>
            <person name="Tan F."/>
            <person name="Song X."/>
            <person name="Zheng Q."/>
            <person name="Huang R."/>
            <person name="Yang H."/>
            <person name="Du X."/>
            <person name="Chen L."/>
            <person name="Yang M."/>
            <person name="Gaffney P.M."/>
            <person name="Wang S."/>
            <person name="Luo L."/>
            <person name="She Z."/>
            <person name="Ming Y."/>
            <person name="Huang W."/>
            <person name="Zhang S."/>
            <person name="Huang B."/>
            <person name="Zhang Y."/>
            <person name="Qu T."/>
            <person name="Ni P."/>
            <person name="Miao G."/>
            <person name="Wang J."/>
            <person name="Wang Q."/>
            <person name="Steinberg C.E."/>
            <person name="Wang H."/>
            <person name="Li N."/>
            <person name="Qian L."/>
            <person name="Zhang G."/>
            <person name="Li Y."/>
            <person name="Yang H."/>
            <person name="Liu X."/>
            <person name="Wang J."/>
            <person name="Yin Y."/>
            <person name="Wang J."/>
        </authorList>
    </citation>
    <scope>NUCLEOTIDE SEQUENCE [LARGE SCALE GENOMIC DNA]</scope>
    <source>
        <strain evidence="1">05x7-T-G4-1.051#20</strain>
    </source>
</reference>
<name>K1QBU8_MAGGI</name>
<dbReference type="InParanoid" id="K1QBU8"/>
<evidence type="ECO:0000313" key="1">
    <source>
        <dbReference type="EMBL" id="EKC18971.1"/>
    </source>
</evidence>
<organism evidence="1">
    <name type="scientific">Magallana gigas</name>
    <name type="common">Pacific oyster</name>
    <name type="synonym">Crassostrea gigas</name>
    <dbReference type="NCBI Taxonomy" id="29159"/>
    <lineage>
        <taxon>Eukaryota</taxon>
        <taxon>Metazoa</taxon>
        <taxon>Spiralia</taxon>
        <taxon>Lophotrochozoa</taxon>
        <taxon>Mollusca</taxon>
        <taxon>Bivalvia</taxon>
        <taxon>Autobranchia</taxon>
        <taxon>Pteriomorphia</taxon>
        <taxon>Ostreida</taxon>
        <taxon>Ostreoidea</taxon>
        <taxon>Ostreidae</taxon>
        <taxon>Magallana</taxon>
    </lineage>
</organism>
<dbReference type="AlphaFoldDB" id="K1QBU8"/>
<protein>
    <submittedName>
        <fullName evidence="1">Uncharacterized protein</fullName>
    </submittedName>
</protein>
<dbReference type="HOGENOM" id="CLU_2401781_0_0_1"/>
<sequence length="93" mass="10428">MERTLLALLLVTVAFAIVAEGFNKYQPQYCPYGQWPRGYCYSSWDCYYGSYCFRGYGYGYGSGVCCPTGKASLIEVDTTENATSTTCNEDCKR</sequence>
<proteinExistence type="predicted"/>
<gene>
    <name evidence="1" type="ORF">CGI_10010207</name>
</gene>
<accession>K1QBU8</accession>